<dbReference type="InterPro" id="IPR024478">
    <property type="entry name" value="HlyB_4HB_MCP"/>
</dbReference>
<dbReference type="SUPFAM" id="SSF58104">
    <property type="entry name" value="Methyl-accepting chemotaxis protein (MCP) signaling domain"/>
    <property type="match status" value="1"/>
</dbReference>
<dbReference type="InterPro" id="IPR051310">
    <property type="entry name" value="MCP_chemotaxis"/>
</dbReference>
<gene>
    <name evidence="8" type="ORF">WJ35_18945</name>
</gene>
<dbReference type="CDD" id="cd19411">
    <property type="entry name" value="MCP2201-like_sensor"/>
    <property type="match status" value="1"/>
</dbReference>
<dbReference type="SMART" id="SM00283">
    <property type="entry name" value="MA"/>
    <property type="match status" value="1"/>
</dbReference>
<dbReference type="CDD" id="cd11386">
    <property type="entry name" value="MCP_signal"/>
    <property type="match status" value="1"/>
</dbReference>
<dbReference type="Pfam" id="PF12729">
    <property type="entry name" value="4HB_MCP_1"/>
    <property type="match status" value="1"/>
</dbReference>
<keyword evidence="6" id="KW-0472">Membrane</keyword>
<organism evidence="8 9">
    <name type="scientific">Burkholderia ubonensis</name>
    <dbReference type="NCBI Taxonomy" id="101571"/>
    <lineage>
        <taxon>Bacteria</taxon>
        <taxon>Pseudomonadati</taxon>
        <taxon>Pseudomonadota</taxon>
        <taxon>Betaproteobacteria</taxon>
        <taxon>Burkholderiales</taxon>
        <taxon>Burkholderiaceae</taxon>
        <taxon>Burkholderia</taxon>
        <taxon>Burkholderia cepacia complex</taxon>
    </lineage>
</organism>
<dbReference type="PRINTS" id="PR00260">
    <property type="entry name" value="CHEMTRNSDUCR"/>
</dbReference>
<evidence type="ECO:0000256" key="1">
    <source>
        <dbReference type="ARBA" id="ARBA00004370"/>
    </source>
</evidence>
<dbReference type="GO" id="GO:0004888">
    <property type="term" value="F:transmembrane signaling receptor activity"/>
    <property type="evidence" value="ECO:0007669"/>
    <property type="project" value="InterPro"/>
</dbReference>
<keyword evidence="2" id="KW-0488">Methylation</keyword>
<feature type="domain" description="Methyl-accepting transducer" evidence="7">
    <location>
        <begin position="275"/>
        <end position="504"/>
    </location>
</feature>
<accession>A0A1B4LJ22</accession>
<evidence type="ECO:0000256" key="6">
    <source>
        <dbReference type="SAM" id="Phobius"/>
    </source>
</evidence>
<dbReference type="Proteomes" id="UP000243680">
    <property type="component" value="Chromosome 3"/>
</dbReference>
<evidence type="ECO:0000259" key="7">
    <source>
        <dbReference type="PROSITE" id="PS50111"/>
    </source>
</evidence>
<evidence type="ECO:0000313" key="9">
    <source>
        <dbReference type="Proteomes" id="UP000243680"/>
    </source>
</evidence>
<keyword evidence="6" id="KW-1133">Transmembrane helix</keyword>
<keyword evidence="4" id="KW-0807">Transducer</keyword>
<dbReference type="FunFam" id="1.10.287.950:FF:000001">
    <property type="entry name" value="Methyl-accepting chemotaxis sensory transducer"/>
    <property type="match status" value="1"/>
</dbReference>
<dbReference type="PANTHER" id="PTHR43531:SF14">
    <property type="entry name" value="METHYL-ACCEPTING CHEMOTAXIS PROTEIN I-RELATED"/>
    <property type="match status" value="1"/>
</dbReference>
<proteinExistence type="inferred from homology"/>
<dbReference type="GO" id="GO:0005886">
    <property type="term" value="C:plasma membrane"/>
    <property type="evidence" value="ECO:0007669"/>
    <property type="project" value="TreeGrafter"/>
</dbReference>
<protein>
    <submittedName>
        <fullName evidence="8">Chemotaxis protein</fullName>
    </submittedName>
</protein>
<dbReference type="AlphaFoldDB" id="A0A1B4LJ22"/>
<dbReference type="EMBL" id="CP013421">
    <property type="protein sequence ID" value="AOJ77098.1"/>
    <property type="molecule type" value="Genomic_DNA"/>
</dbReference>
<comment type="similarity">
    <text evidence="3">Belongs to the methyl-accepting chemotaxis (MCP) protein family.</text>
</comment>
<evidence type="ECO:0000256" key="2">
    <source>
        <dbReference type="ARBA" id="ARBA00022481"/>
    </source>
</evidence>
<dbReference type="RefSeq" id="WP_011879616.1">
    <property type="nucleotide sequence ID" value="NZ_CP013421.1"/>
</dbReference>
<keyword evidence="6" id="KW-0812">Transmembrane</keyword>
<dbReference type="PROSITE" id="PS50111">
    <property type="entry name" value="CHEMOTAXIS_TRANSDUC_2"/>
    <property type="match status" value="1"/>
</dbReference>
<name>A0A1B4LJ22_9BURK</name>
<evidence type="ECO:0000256" key="4">
    <source>
        <dbReference type="PROSITE-ProRule" id="PRU00284"/>
    </source>
</evidence>
<dbReference type="GO" id="GO:0006935">
    <property type="term" value="P:chemotaxis"/>
    <property type="evidence" value="ECO:0007669"/>
    <property type="project" value="InterPro"/>
</dbReference>
<evidence type="ECO:0000313" key="8">
    <source>
        <dbReference type="EMBL" id="AOJ77098.1"/>
    </source>
</evidence>
<dbReference type="InterPro" id="IPR047347">
    <property type="entry name" value="YvaQ-like_sensor"/>
</dbReference>
<evidence type="ECO:0000256" key="5">
    <source>
        <dbReference type="SAM" id="MobiDB-lite"/>
    </source>
</evidence>
<dbReference type="Gene3D" id="1.10.287.950">
    <property type="entry name" value="Methyl-accepting chemotaxis protein"/>
    <property type="match status" value="1"/>
</dbReference>
<feature type="compositionally biased region" description="Low complexity" evidence="5">
    <location>
        <begin position="528"/>
        <end position="539"/>
    </location>
</feature>
<dbReference type="InterPro" id="IPR004089">
    <property type="entry name" value="MCPsignal_dom"/>
</dbReference>
<feature type="transmembrane region" description="Helical" evidence="6">
    <location>
        <begin position="193"/>
        <end position="214"/>
    </location>
</feature>
<evidence type="ECO:0000256" key="3">
    <source>
        <dbReference type="ARBA" id="ARBA00029447"/>
    </source>
</evidence>
<dbReference type="InterPro" id="IPR004090">
    <property type="entry name" value="Chemotax_Me-accpt_rcpt"/>
</dbReference>
<comment type="subcellular location">
    <subcellularLocation>
        <location evidence="1">Membrane</location>
    </subcellularLocation>
</comment>
<sequence length="566" mass="59433">MREMKVSSRLMLGFGLLTILLVTVAATAFYGMWQLHGQLDTIARVNNTEAKLANRLRATIQDRAIAVRNLALLTDQQEMAQEAERIKKQDDIYADAYQKLARMFADEPATTERERTLVAALKQDEAAAQPALRKAAQLGLSNDPAAATKELMENARPPQRVWLARATELANFEDEMNEQAKQDAAATYASVRALVAAIVGGSLLVAVATTIVIARSILRQLGGEPSVAQHAAAQIADGNLMIDLPVAHGDSSSLMSSLDAMRARLTTIVQGIKVSAESISLAAAEVAQGNVDLSQRTEEQAASLEETAASMEQLTSTVRQNTENARQGSTLAAAASQTAASGGTVVKQVVGTMEDIASSSQKVAEIISVIEGIAFQTNILALNAAVEAARAGEQGRGFAVVAGEVRTLAQRSAVAAKEIKELIETSVTHVAAGSALVSNAGTTMDEIVRSVRRVTDIMGEIASASSEQSTGIEQVNVAVTQMDEVTQQNAALVEQATAAAQSMADQADSLKAAVAIFKVESRSQPAAAPVAAAARTPARGAKRPVRETGKVGNAPARVAGADWATF</sequence>
<dbReference type="Pfam" id="PF00015">
    <property type="entry name" value="MCPsignal"/>
    <property type="match status" value="1"/>
</dbReference>
<dbReference type="PANTHER" id="PTHR43531">
    <property type="entry name" value="PROTEIN ICFG"/>
    <property type="match status" value="1"/>
</dbReference>
<feature type="region of interest" description="Disordered" evidence="5">
    <location>
        <begin position="528"/>
        <end position="547"/>
    </location>
</feature>
<dbReference type="GO" id="GO:0007165">
    <property type="term" value="P:signal transduction"/>
    <property type="evidence" value="ECO:0007669"/>
    <property type="project" value="UniProtKB-KW"/>
</dbReference>
<reference evidence="8 9" key="1">
    <citation type="submission" date="2015-12" db="EMBL/GenBank/DDBJ databases">
        <title>Diversity of Burkholderia near neighbor genomes.</title>
        <authorList>
            <person name="Sahl J."/>
            <person name="Wagner D."/>
            <person name="Keim P."/>
        </authorList>
    </citation>
    <scope>NUCLEOTIDE SEQUENCE [LARGE SCALE GENOMIC DNA]</scope>
    <source>
        <strain evidence="8 9">MSMB0783</strain>
    </source>
</reference>